<dbReference type="EMBL" id="CP071794">
    <property type="protein sequence ID" value="QTD57076.1"/>
    <property type="molecule type" value="Genomic_DNA"/>
</dbReference>
<dbReference type="PANTHER" id="PTHR34819:SF3">
    <property type="entry name" value="CELL SURFACE PROTEIN"/>
    <property type="match status" value="1"/>
</dbReference>
<feature type="domain" description="DUF11" evidence="3">
    <location>
        <begin position="239"/>
        <end position="347"/>
    </location>
</feature>
<gene>
    <name evidence="4" type="ORF">J4G78_05830</name>
</gene>
<protein>
    <submittedName>
        <fullName evidence="4">DUF11 domain-containing protein</fullName>
    </submittedName>
</protein>
<dbReference type="Proteomes" id="UP000663923">
    <property type="component" value="Chromosome"/>
</dbReference>
<accession>A0ABX7T6C0</accession>
<keyword evidence="5" id="KW-1185">Reference proteome</keyword>
<feature type="compositionally biased region" description="Polar residues" evidence="1">
    <location>
        <begin position="340"/>
        <end position="352"/>
    </location>
</feature>
<evidence type="ECO:0000313" key="4">
    <source>
        <dbReference type="EMBL" id="QTD57076.1"/>
    </source>
</evidence>
<organism evidence="4 5">
    <name type="scientific">Parasphingorhabdus cellanae</name>
    <dbReference type="NCBI Taxonomy" id="2806553"/>
    <lineage>
        <taxon>Bacteria</taxon>
        <taxon>Pseudomonadati</taxon>
        <taxon>Pseudomonadota</taxon>
        <taxon>Alphaproteobacteria</taxon>
        <taxon>Sphingomonadales</taxon>
        <taxon>Sphingomonadaceae</taxon>
        <taxon>Parasphingorhabdus</taxon>
    </lineage>
</organism>
<evidence type="ECO:0000259" key="3">
    <source>
        <dbReference type="Pfam" id="PF01345"/>
    </source>
</evidence>
<feature type="domain" description="DUF11" evidence="3">
    <location>
        <begin position="597"/>
        <end position="648"/>
    </location>
</feature>
<feature type="region of interest" description="Disordered" evidence="1">
    <location>
        <begin position="641"/>
        <end position="663"/>
    </location>
</feature>
<evidence type="ECO:0000256" key="2">
    <source>
        <dbReference type="SAM" id="SignalP"/>
    </source>
</evidence>
<keyword evidence="2" id="KW-0732">Signal</keyword>
<evidence type="ECO:0000313" key="5">
    <source>
        <dbReference type="Proteomes" id="UP000663923"/>
    </source>
</evidence>
<evidence type="ECO:0000256" key="1">
    <source>
        <dbReference type="SAM" id="MobiDB-lite"/>
    </source>
</evidence>
<dbReference type="InterPro" id="IPR001434">
    <property type="entry name" value="OmcB-like_DUF11"/>
</dbReference>
<feature type="signal peptide" evidence="2">
    <location>
        <begin position="1"/>
        <end position="23"/>
    </location>
</feature>
<sequence>MSNLVRLLLGLAVFAMLSVPAQAQTFTADWTNLGVGSIQGVPSGSSVTAGPRTVTVTHTEITDGGPFTNFYGTEMLNYFNGTIGTQNGTLLYSMDNDTFDPDDRFESIFTFDSGVTNLAFAVAHVDSGTSPRSDGVTIEYDTGTGVWQNIRSVPATFTLGAVVGTTTLSGVQGFVGTGSAGGLTSTTGNINVDFGAISVERVRITYHFGQNQTGNPAGNLQYMGLSDFTFQVAGTAVSDLSLAKTVSNATPTSGSAISYTLSLTNNGPVAETSVQVEDILPSGFSFTGAAGFGSYSTATNLWTVPNIASGQTRSITISGTVTAPAGVTITNFAEVFSQTNFDTDSTPGNGSTNEDDDASRSFTVQGTRTAGTPPNFNAICPIVNQTLFDWNAAGVTWTSGTLNNSYTVANIGTINFALSNTGGTYDDGSPEDNSNNTGGLAATEQSLYQNLQFDNRAQVATTVLTLPTAVPSLQFTVFDIDFAANDFADKLTVTGSFNGATVMPTLTNGVVNYVVGNVAVGDGGSNSDSANGNVVVTFSSPVDTITIEYGNAGTAPANPDGQAISIHDINFCSPATTLSVTKISSVISDPVNGTSDPKSIPGATIQYCILISNAGSATASSISATDTIPSNVTYTAASMQSGSNCGSAATAEDDDATGADESDPFGASVSGAVLTATAASLGPAEGYALTFQVTVD</sequence>
<dbReference type="Pfam" id="PF01345">
    <property type="entry name" value="DUF11"/>
    <property type="match status" value="2"/>
</dbReference>
<dbReference type="PANTHER" id="PTHR34819">
    <property type="entry name" value="LARGE CYSTEINE-RICH PERIPLASMIC PROTEIN OMCB"/>
    <property type="match status" value="1"/>
</dbReference>
<feature type="chain" id="PRO_5045265856" evidence="2">
    <location>
        <begin position="24"/>
        <end position="696"/>
    </location>
</feature>
<name>A0ABX7T6C0_9SPHN</name>
<proteinExistence type="predicted"/>
<dbReference type="InterPro" id="IPR051172">
    <property type="entry name" value="Chlamydia_OmcB"/>
</dbReference>
<dbReference type="NCBIfam" id="TIGR01451">
    <property type="entry name" value="B_ant_repeat"/>
    <property type="match status" value="2"/>
</dbReference>
<feature type="compositionally biased region" description="Acidic residues" evidence="1">
    <location>
        <begin position="651"/>
        <end position="663"/>
    </location>
</feature>
<dbReference type="InterPro" id="IPR047589">
    <property type="entry name" value="DUF11_rpt"/>
</dbReference>
<reference evidence="4 5" key="1">
    <citation type="submission" date="2021-03" db="EMBL/GenBank/DDBJ databases">
        <title>Complete genome of Parasphingorhabdus_sp.JHSY0214.</title>
        <authorList>
            <person name="Yoo J.H."/>
            <person name="Bae J.W."/>
        </authorList>
    </citation>
    <scope>NUCLEOTIDE SEQUENCE [LARGE SCALE GENOMIC DNA]</scope>
    <source>
        <strain evidence="4 5">JHSY0214</strain>
    </source>
</reference>
<feature type="region of interest" description="Disordered" evidence="1">
    <location>
        <begin position="340"/>
        <end position="359"/>
    </location>
</feature>
<dbReference type="RefSeq" id="WP_207989278.1">
    <property type="nucleotide sequence ID" value="NZ_CP071794.1"/>
</dbReference>
<dbReference type="Gene3D" id="2.60.40.3080">
    <property type="match status" value="1"/>
</dbReference>